<evidence type="ECO:0000256" key="10">
    <source>
        <dbReference type="ARBA" id="ARBA00048679"/>
    </source>
</evidence>
<dbReference type="PROSITE" id="PS00108">
    <property type="entry name" value="PROTEIN_KINASE_ST"/>
    <property type="match status" value="1"/>
</dbReference>
<dbReference type="InterPro" id="IPR005543">
    <property type="entry name" value="PASTA_dom"/>
</dbReference>
<keyword evidence="5 13" id="KW-0547">Nucleotide-binding</keyword>
<dbReference type="Gene3D" id="3.30.200.20">
    <property type="entry name" value="Phosphorylase Kinase, domain 1"/>
    <property type="match status" value="1"/>
</dbReference>
<dbReference type="EMBL" id="CP020028">
    <property type="protein sequence ID" value="ASR46926.1"/>
    <property type="molecule type" value="Genomic_DNA"/>
</dbReference>
<evidence type="ECO:0000256" key="14">
    <source>
        <dbReference type="SAM" id="MobiDB-lite"/>
    </source>
</evidence>
<protein>
    <recommendedName>
        <fullName evidence="12">Serine/threonine-protein kinase PrkC</fullName>
        <ecNumber evidence="1">2.7.11.1</ecNumber>
    </recommendedName>
</protein>
<keyword evidence="15" id="KW-0812">Transmembrane</keyword>
<dbReference type="InterPro" id="IPR000719">
    <property type="entry name" value="Prot_kinase_dom"/>
</dbReference>
<dbReference type="GO" id="GO:0071224">
    <property type="term" value="P:cellular response to peptidoglycan"/>
    <property type="evidence" value="ECO:0007669"/>
    <property type="project" value="UniProtKB-ARBA"/>
</dbReference>
<gene>
    <name evidence="18" type="ORF">B4V02_09670</name>
</gene>
<dbReference type="KEGG" id="pkb:B4V02_09670"/>
<evidence type="ECO:0000256" key="1">
    <source>
        <dbReference type="ARBA" id="ARBA00012513"/>
    </source>
</evidence>
<feature type="compositionally biased region" description="Low complexity" evidence="14">
    <location>
        <begin position="671"/>
        <end position="686"/>
    </location>
</feature>
<feature type="compositionally biased region" description="Low complexity" evidence="14">
    <location>
        <begin position="692"/>
        <end position="707"/>
    </location>
</feature>
<feature type="region of interest" description="Disordered" evidence="14">
    <location>
        <begin position="298"/>
        <end position="326"/>
    </location>
</feature>
<name>A0A222WLC9_9BACL</name>
<dbReference type="PROSITE" id="PS51178">
    <property type="entry name" value="PASTA"/>
    <property type="match status" value="3"/>
</dbReference>
<evidence type="ECO:0000313" key="18">
    <source>
        <dbReference type="EMBL" id="ASR46926.1"/>
    </source>
</evidence>
<keyword evidence="3" id="KW-0309">Germination</keyword>
<dbReference type="CDD" id="cd06577">
    <property type="entry name" value="PASTA_pknB"/>
    <property type="match status" value="3"/>
</dbReference>
<comment type="subcellular location">
    <subcellularLocation>
        <location evidence="11">Spore membrane</location>
        <topology evidence="11">Single-pass type II membrane protein</topology>
    </subcellularLocation>
</comment>
<dbReference type="Proteomes" id="UP000214666">
    <property type="component" value="Chromosome"/>
</dbReference>
<evidence type="ECO:0000256" key="3">
    <source>
        <dbReference type="ARBA" id="ARBA00022544"/>
    </source>
</evidence>
<dbReference type="PROSITE" id="PS50011">
    <property type="entry name" value="PROTEIN_KINASE_DOM"/>
    <property type="match status" value="1"/>
</dbReference>
<keyword evidence="8" id="KW-0735">Signal-anchor</keyword>
<dbReference type="SMART" id="SM00220">
    <property type="entry name" value="S_TKc"/>
    <property type="match status" value="1"/>
</dbReference>
<dbReference type="InterPro" id="IPR011009">
    <property type="entry name" value="Kinase-like_dom_sf"/>
</dbReference>
<feature type="domain" description="PASTA" evidence="17">
    <location>
        <begin position="360"/>
        <end position="428"/>
    </location>
</feature>
<keyword evidence="6 18" id="KW-0418">Kinase</keyword>
<dbReference type="PROSITE" id="PS00107">
    <property type="entry name" value="PROTEIN_KINASE_ATP"/>
    <property type="match status" value="1"/>
</dbReference>
<dbReference type="SMART" id="SM00740">
    <property type="entry name" value="PASTA"/>
    <property type="match status" value="3"/>
</dbReference>
<dbReference type="Gene3D" id="3.30.10.20">
    <property type="match status" value="3"/>
</dbReference>
<keyword evidence="15" id="KW-0472">Membrane</keyword>
<evidence type="ECO:0000259" key="17">
    <source>
        <dbReference type="PROSITE" id="PS51178"/>
    </source>
</evidence>
<feature type="domain" description="Protein kinase" evidence="16">
    <location>
        <begin position="10"/>
        <end position="270"/>
    </location>
</feature>
<evidence type="ECO:0000256" key="6">
    <source>
        <dbReference type="ARBA" id="ARBA00022777"/>
    </source>
</evidence>
<dbReference type="PANTHER" id="PTHR43289">
    <property type="entry name" value="MITOGEN-ACTIVATED PROTEIN KINASE KINASE KINASE 20-RELATED"/>
    <property type="match status" value="1"/>
</dbReference>
<dbReference type="GO" id="GO:0009847">
    <property type="term" value="P:spore germination"/>
    <property type="evidence" value="ECO:0007669"/>
    <property type="project" value="UniProtKB-ARBA"/>
</dbReference>
<dbReference type="STRING" id="172713.GCA_001705305_03937"/>
<dbReference type="InterPro" id="IPR017441">
    <property type="entry name" value="Protein_kinase_ATP_BS"/>
</dbReference>
<evidence type="ECO:0000313" key="19">
    <source>
        <dbReference type="Proteomes" id="UP000214666"/>
    </source>
</evidence>
<dbReference type="EC" id="2.7.11.1" evidence="1"/>
<dbReference type="GO" id="GO:0004674">
    <property type="term" value="F:protein serine/threonine kinase activity"/>
    <property type="evidence" value="ECO:0007669"/>
    <property type="project" value="UniProtKB-KW"/>
</dbReference>
<dbReference type="AlphaFoldDB" id="A0A222WLC9"/>
<dbReference type="GO" id="GO:0005524">
    <property type="term" value="F:ATP binding"/>
    <property type="evidence" value="ECO:0007669"/>
    <property type="project" value="UniProtKB-UniRule"/>
</dbReference>
<dbReference type="OrthoDB" id="9788659at2"/>
<keyword evidence="7 13" id="KW-0067">ATP-binding</keyword>
<feature type="domain" description="PASTA" evidence="17">
    <location>
        <begin position="499"/>
        <end position="567"/>
    </location>
</feature>
<dbReference type="Pfam" id="PF03793">
    <property type="entry name" value="PASTA"/>
    <property type="match status" value="3"/>
</dbReference>
<dbReference type="FunFam" id="3.30.200.20:FF:000035">
    <property type="entry name" value="Serine/threonine protein kinase Stk1"/>
    <property type="match status" value="1"/>
</dbReference>
<evidence type="ECO:0000256" key="8">
    <source>
        <dbReference type="ARBA" id="ARBA00022968"/>
    </source>
</evidence>
<keyword evidence="4" id="KW-0808">Transferase</keyword>
<dbReference type="FunFam" id="1.10.510.10:FF:000021">
    <property type="entry name" value="Serine/threonine protein kinase"/>
    <property type="match status" value="1"/>
</dbReference>
<evidence type="ECO:0000259" key="16">
    <source>
        <dbReference type="PROSITE" id="PS50011"/>
    </source>
</evidence>
<dbReference type="PANTHER" id="PTHR43289:SF34">
    <property type="entry name" value="SERINE_THREONINE-PROTEIN KINASE YBDM-RELATED"/>
    <property type="match status" value="1"/>
</dbReference>
<keyword evidence="2 18" id="KW-0723">Serine/threonine-protein kinase</keyword>
<accession>A0A222WLC9</accession>
<keyword evidence="15" id="KW-1133">Transmembrane helix</keyword>
<reference evidence="18 19" key="1">
    <citation type="submission" date="2017-03" db="EMBL/GenBank/DDBJ databases">
        <title>Complete genome sequence of Paenibacillus Kribbensis producing bioflocculants.</title>
        <authorList>
            <person name="Lee H.-G."/>
            <person name="Oh H.-M."/>
        </authorList>
    </citation>
    <scope>NUCLEOTIDE SEQUENCE [LARGE SCALE GENOMIC DNA]</scope>
    <source>
        <strain evidence="18 19">AM49</strain>
    </source>
</reference>
<feature type="domain" description="PASTA" evidence="17">
    <location>
        <begin position="429"/>
        <end position="498"/>
    </location>
</feature>
<dbReference type="GO" id="GO:0007165">
    <property type="term" value="P:signal transduction"/>
    <property type="evidence" value="ECO:0007669"/>
    <property type="project" value="UniProtKB-ARBA"/>
</dbReference>
<dbReference type="InterPro" id="IPR008271">
    <property type="entry name" value="Ser/Thr_kinase_AS"/>
</dbReference>
<feature type="transmembrane region" description="Helical" evidence="15">
    <location>
        <begin position="334"/>
        <end position="355"/>
    </location>
</feature>
<feature type="region of interest" description="Disordered" evidence="14">
    <location>
        <begin position="657"/>
        <end position="727"/>
    </location>
</feature>
<comment type="catalytic activity">
    <reaction evidence="9">
        <text>L-threonyl-[protein] + ATP = O-phospho-L-threonyl-[protein] + ADP + H(+)</text>
        <dbReference type="Rhea" id="RHEA:46608"/>
        <dbReference type="Rhea" id="RHEA-COMP:11060"/>
        <dbReference type="Rhea" id="RHEA-COMP:11605"/>
        <dbReference type="ChEBI" id="CHEBI:15378"/>
        <dbReference type="ChEBI" id="CHEBI:30013"/>
        <dbReference type="ChEBI" id="CHEBI:30616"/>
        <dbReference type="ChEBI" id="CHEBI:61977"/>
        <dbReference type="ChEBI" id="CHEBI:456216"/>
        <dbReference type="EC" id="2.7.11.1"/>
    </reaction>
</comment>
<evidence type="ECO:0000256" key="4">
    <source>
        <dbReference type="ARBA" id="ARBA00022679"/>
    </source>
</evidence>
<dbReference type="CDD" id="cd14014">
    <property type="entry name" value="STKc_PknB_like"/>
    <property type="match status" value="1"/>
</dbReference>
<sequence length="758" mass="82773">MIGHLLGGRYEIIERIGGGGMALVYKAQDILLNRNVAVKVLRQQFVHDEEFIRRFRREAQSAASLSHSNVVSIYDVGQEDEIHYIVMEYVEGKNLNEIIKERAPLQVDEAVRIASQICDALEHAHQNQIIHRDIKPHNILIGRNGRVKVTDFGIARAVTSTTITQTGSVVGSVHYFSPEHAKGVVTGEKSDLYSLGIVLYQMLTAQLPFLGESPISVALKHLQEEFEEPRKINPLIPQSVENVILKSMRKNPEERYQSADEMLQDLETCLLPGRRNESKLEFAHLDDEDQTRVIPAIKPQQMGMSSNGSDAPVQPREAEQLPSKQSSKKNRKKAIFWVTLVLVLLLAMGGLVYYVQSALVVPDVKVPSVLTLTEDQAKVNLTKLGLLIEEPVQHEYKEGIAPGVVFYQSYPADSLVKEGTKISLKVGIAKPLTPMPDVKGQSYENAVKLLTAQQIKETQIQQNEQFSDQAVGTVLSQTPAANEPFDKDSVQVVLTVSKGANTVKMPNLVGMTQNQAENEVKKMGLRVGSIKEEYSYEQEKGKVTKQWPSEAGSELPPNTEITIYVSTGYPPEAIMLPFNVPVAPKEEGKNSKIRITYTDARGENQEWGSRTINTTQVFTINLLMAPNKDSVVSVFRDGAFVDTYPVSYIDAKNGTVTMPQIAPPAGTSPTDPSDGNSSQSGSSSGSDGEGNNGEPSNNSGGDPNNPDGTGGEPSAFVPGTDSTGVAGSELAVSHYNNLGKGSGSHKKKGKVIEAVQHQ</sequence>
<evidence type="ECO:0000256" key="2">
    <source>
        <dbReference type="ARBA" id="ARBA00022527"/>
    </source>
</evidence>
<proteinExistence type="predicted"/>
<keyword evidence="19" id="KW-1185">Reference proteome</keyword>
<dbReference type="NCBIfam" id="NF033483">
    <property type="entry name" value="PknB_PASTA_kin"/>
    <property type="match status" value="1"/>
</dbReference>
<organism evidence="18 19">
    <name type="scientific">Paenibacillus kribbensis</name>
    <dbReference type="NCBI Taxonomy" id="172713"/>
    <lineage>
        <taxon>Bacteria</taxon>
        <taxon>Bacillati</taxon>
        <taxon>Bacillota</taxon>
        <taxon>Bacilli</taxon>
        <taxon>Bacillales</taxon>
        <taxon>Paenibacillaceae</taxon>
        <taxon>Paenibacillus</taxon>
    </lineage>
</organism>
<dbReference type="Gene3D" id="1.10.510.10">
    <property type="entry name" value="Transferase(Phosphotransferase) domain 1"/>
    <property type="match status" value="1"/>
</dbReference>
<feature type="binding site" evidence="13">
    <location>
        <position position="39"/>
    </location>
    <ligand>
        <name>ATP</name>
        <dbReference type="ChEBI" id="CHEBI:30616"/>
    </ligand>
</feature>
<evidence type="ECO:0000256" key="5">
    <source>
        <dbReference type="ARBA" id="ARBA00022741"/>
    </source>
</evidence>
<evidence type="ECO:0000256" key="15">
    <source>
        <dbReference type="SAM" id="Phobius"/>
    </source>
</evidence>
<dbReference type="RefSeq" id="WP_094154620.1">
    <property type="nucleotide sequence ID" value="NZ_CP020028.1"/>
</dbReference>
<dbReference type="SUPFAM" id="SSF56112">
    <property type="entry name" value="Protein kinase-like (PK-like)"/>
    <property type="match status" value="1"/>
</dbReference>
<evidence type="ECO:0000256" key="9">
    <source>
        <dbReference type="ARBA" id="ARBA00047899"/>
    </source>
</evidence>
<comment type="catalytic activity">
    <reaction evidence="10">
        <text>L-seryl-[protein] + ATP = O-phospho-L-seryl-[protein] + ADP + H(+)</text>
        <dbReference type="Rhea" id="RHEA:17989"/>
        <dbReference type="Rhea" id="RHEA-COMP:9863"/>
        <dbReference type="Rhea" id="RHEA-COMP:11604"/>
        <dbReference type="ChEBI" id="CHEBI:15378"/>
        <dbReference type="ChEBI" id="CHEBI:29999"/>
        <dbReference type="ChEBI" id="CHEBI:30616"/>
        <dbReference type="ChEBI" id="CHEBI:83421"/>
        <dbReference type="ChEBI" id="CHEBI:456216"/>
        <dbReference type="EC" id="2.7.11.1"/>
    </reaction>
</comment>
<evidence type="ECO:0000256" key="13">
    <source>
        <dbReference type="PROSITE-ProRule" id="PRU10141"/>
    </source>
</evidence>
<dbReference type="Pfam" id="PF00069">
    <property type="entry name" value="Pkinase"/>
    <property type="match status" value="1"/>
</dbReference>
<evidence type="ECO:0000256" key="12">
    <source>
        <dbReference type="ARBA" id="ARBA00070041"/>
    </source>
</evidence>
<evidence type="ECO:0000256" key="7">
    <source>
        <dbReference type="ARBA" id="ARBA00022840"/>
    </source>
</evidence>
<evidence type="ECO:0000256" key="11">
    <source>
        <dbReference type="ARBA" id="ARBA00060432"/>
    </source>
</evidence>